<gene>
    <name evidence="2" type="ORF">TWF970_003021</name>
</gene>
<organism evidence="2 3">
    <name type="scientific">Orbilia oligospora</name>
    <name type="common">Nematode-trapping fungus</name>
    <name type="synonym">Arthrobotrys oligospora</name>
    <dbReference type="NCBI Taxonomy" id="2813651"/>
    <lineage>
        <taxon>Eukaryota</taxon>
        <taxon>Fungi</taxon>
        <taxon>Dikarya</taxon>
        <taxon>Ascomycota</taxon>
        <taxon>Pezizomycotina</taxon>
        <taxon>Orbiliomycetes</taxon>
        <taxon>Orbiliales</taxon>
        <taxon>Orbiliaceae</taxon>
        <taxon>Orbilia</taxon>
    </lineage>
</organism>
<proteinExistence type="predicted"/>
<name>A0A7C8V7B3_ORBOL</name>
<accession>A0A7C8V7B3</accession>
<evidence type="ECO:0000313" key="2">
    <source>
        <dbReference type="EMBL" id="KAF3280278.1"/>
    </source>
</evidence>
<feature type="region of interest" description="Disordered" evidence="1">
    <location>
        <begin position="1"/>
        <end position="27"/>
    </location>
</feature>
<evidence type="ECO:0000256" key="1">
    <source>
        <dbReference type="SAM" id="MobiDB-lite"/>
    </source>
</evidence>
<evidence type="ECO:0000313" key="3">
    <source>
        <dbReference type="Proteomes" id="UP000474640"/>
    </source>
</evidence>
<comment type="caution">
    <text evidence="2">The sequence shown here is derived from an EMBL/GenBank/DDBJ whole genome shotgun (WGS) entry which is preliminary data.</text>
</comment>
<dbReference type="EMBL" id="JAABOJ010000019">
    <property type="protein sequence ID" value="KAF3280278.1"/>
    <property type="molecule type" value="Genomic_DNA"/>
</dbReference>
<dbReference type="AlphaFoldDB" id="A0A7C8V7B3"/>
<protein>
    <submittedName>
        <fullName evidence="2">Uncharacterized protein</fullName>
    </submittedName>
</protein>
<reference evidence="2 3" key="1">
    <citation type="submission" date="2020-01" db="EMBL/GenBank/DDBJ databases">
        <authorList>
            <person name="Palmer J.M."/>
        </authorList>
    </citation>
    <scope>NUCLEOTIDE SEQUENCE [LARGE SCALE GENOMIC DNA]</scope>
    <source>
        <strain evidence="2 3">TWF970</strain>
    </source>
</reference>
<dbReference type="Proteomes" id="UP000474640">
    <property type="component" value="Unassembled WGS sequence"/>
</dbReference>
<sequence length="116" mass="13014">MLVREPNKDMSGSGRRVEPGNVFGNHLVEPRIRATSNDAKNSNLTSSSFDLHTHTHLHQLTLSQPPNVSGFQPNQHCHARARALHIRMKGPSFLELIDERHQQVDQGQSKALLIHS</sequence>